<dbReference type="SUPFAM" id="SSF54768">
    <property type="entry name" value="dsRNA-binding domain-like"/>
    <property type="match status" value="1"/>
</dbReference>
<feature type="region of interest" description="Disordered" evidence="4">
    <location>
        <begin position="145"/>
        <end position="190"/>
    </location>
</feature>
<keyword evidence="7" id="KW-1185">Reference proteome</keyword>
<proteinExistence type="predicted"/>
<dbReference type="InterPro" id="IPR014720">
    <property type="entry name" value="dsRBD_dom"/>
</dbReference>
<dbReference type="SMART" id="SM00358">
    <property type="entry name" value="DSRM"/>
    <property type="match status" value="1"/>
</dbReference>
<accession>A0ABN8PDQ6</accession>
<dbReference type="PANTHER" id="PTHR21402">
    <property type="entry name" value="GAMETOCYTE SPECIFIC FACTOR 1-RELATED"/>
    <property type="match status" value="1"/>
</dbReference>
<keyword evidence="3" id="KW-0862">Zinc</keyword>
<evidence type="ECO:0000313" key="7">
    <source>
        <dbReference type="Proteomes" id="UP001159405"/>
    </source>
</evidence>
<dbReference type="Pfam" id="PF00035">
    <property type="entry name" value="dsrm"/>
    <property type="match status" value="1"/>
</dbReference>
<sequence length="403" mass="44838">MYGNNDPNELLICPYDAVHRVAAKRFPYHLQKCRKQYASGGWTNCPFHFLHEVPVEEYNYHLTVCEYKDTIRQDLEAGTRTYRGAIEAKQKCQPQPTPAIQPDSTEDWESEAVSEPFSIARSEPSNKQEDAYDIVQAMQEVQLQAHAAPPRPVDTSGLTATQKKNLKRSQKRQEKREAEENADEPQMTDEERLQAIANQYAVLRNKTSGSFVDFVSILNQYCQKSRINVPKYSEAPGVLGGYGSQVFVKGQIFTNMKYCGTKKEARHDAAKVALLGLNIPVVDPTPNKPMAARTATDHQRLRETHELHLLNQAGQPQPRGRGQGQPVVKPPSSSSMPSAAAGPPVSQQPSQNGGDETAFNLPEATNGEAVSDEWTAVTRKGLKNPVYQHSLKMAGRGRGMIRK</sequence>
<evidence type="ECO:0000313" key="6">
    <source>
        <dbReference type="EMBL" id="CAH3139908.1"/>
    </source>
</evidence>
<reference evidence="6 7" key="1">
    <citation type="submission" date="2022-05" db="EMBL/GenBank/DDBJ databases">
        <authorList>
            <consortium name="Genoscope - CEA"/>
            <person name="William W."/>
        </authorList>
    </citation>
    <scope>NUCLEOTIDE SEQUENCE [LARGE SCALE GENOMIC DNA]</scope>
</reference>
<feature type="region of interest" description="Disordered" evidence="4">
    <location>
        <begin position="311"/>
        <end position="372"/>
    </location>
</feature>
<dbReference type="EMBL" id="CALNXK010000063">
    <property type="protein sequence ID" value="CAH3139908.1"/>
    <property type="molecule type" value="Genomic_DNA"/>
</dbReference>
<evidence type="ECO:0000259" key="5">
    <source>
        <dbReference type="PROSITE" id="PS51800"/>
    </source>
</evidence>
<keyword evidence="1" id="KW-0479">Metal-binding</keyword>
<dbReference type="Pfam" id="PF05253">
    <property type="entry name" value="zf-U11-48K"/>
    <property type="match status" value="1"/>
</dbReference>
<evidence type="ECO:0000256" key="2">
    <source>
        <dbReference type="ARBA" id="ARBA00022771"/>
    </source>
</evidence>
<protein>
    <recommendedName>
        <fullName evidence="5">CHHC U11-48K-type domain-containing protein</fullName>
    </recommendedName>
</protein>
<dbReference type="PANTHER" id="PTHR21402:SF5">
    <property type="entry name" value="GAMETOCYTE SPECIFIC FACTOR 1"/>
    <property type="match status" value="1"/>
</dbReference>
<dbReference type="InterPro" id="IPR036236">
    <property type="entry name" value="Znf_C2H2_sf"/>
</dbReference>
<feature type="domain" description="CHHC U11-48K-type" evidence="5">
    <location>
        <begin position="10"/>
        <end position="37"/>
    </location>
</feature>
<dbReference type="InterPro" id="IPR022776">
    <property type="entry name" value="TRM13/UPF0224_CHHC_Znf_dom"/>
</dbReference>
<organism evidence="6 7">
    <name type="scientific">Porites lobata</name>
    <dbReference type="NCBI Taxonomy" id="104759"/>
    <lineage>
        <taxon>Eukaryota</taxon>
        <taxon>Metazoa</taxon>
        <taxon>Cnidaria</taxon>
        <taxon>Anthozoa</taxon>
        <taxon>Hexacorallia</taxon>
        <taxon>Scleractinia</taxon>
        <taxon>Fungiina</taxon>
        <taxon>Poritidae</taxon>
        <taxon>Porites</taxon>
    </lineage>
</organism>
<dbReference type="SUPFAM" id="SSF57667">
    <property type="entry name" value="beta-beta-alpha zinc fingers"/>
    <property type="match status" value="1"/>
</dbReference>
<evidence type="ECO:0000256" key="4">
    <source>
        <dbReference type="SAM" id="MobiDB-lite"/>
    </source>
</evidence>
<gene>
    <name evidence="6" type="ORF">PLOB_00040905</name>
</gene>
<dbReference type="Gene3D" id="3.30.160.20">
    <property type="match status" value="1"/>
</dbReference>
<name>A0ABN8PDQ6_9CNID</name>
<dbReference type="Proteomes" id="UP001159405">
    <property type="component" value="Unassembled WGS sequence"/>
</dbReference>
<dbReference type="InterPro" id="IPR051591">
    <property type="entry name" value="UPF0224_FAM112_RNA_Proc"/>
</dbReference>
<evidence type="ECO:0000256" key="3">
    <source>
        <dbReference type="ARBA" id="ARBA00022833"/>
    </source>
</evidence>
<evidence type="ECO:0000256" key="1">
    <source>
        <dbReference type="ARBA" id="ARBA00022723"/>
    </source>
</evidence>
<dbReference type="PROSITE" id="PS51800">
    <property type="entry name" value="ZF_CHHC_U11_48K"/>
    <property type="match status" value="1"/>
</dbReference>
<comment type="caution">
    <text evidence="6">The sequence shown here is derived from an EMBL/GenBank/DDBJ whole genome shotgun (WGS) entry which is preliminary data.</text>
</comment>
<keyword evidence="2" id="KW-0863">Zinc-finger</keyword>
<feature type="region of interest" description="Disordered" evidence="4">
    <location>
        <begin position="89"/>
        <end position="128"/>
    </location>
</feature>
<feature type="compositionally biased region" description="Low complexity" evidence="4">
    <location>
        <begin position="314"/>
        <end position="345"/>
    </location>
</feature>